<evidence type="ECO:0000313" key="2">
    <source>
        <dbReference type="EMBL" id="KAF0745046.1"/>
    </source>
</evidence>
<dbReference type="AlphaFoldDB" id="A0A6G0XX31"/>
<sequence>MEPQLDAEQVRKAVVALKQFIQKKKSQNSKQALVEDNQVIQIIFTRNTVPAKESLKPVPIALPNNIRGDGEVCLFVKDSDKDRIKAHLKNDPIPGLTKVMPVKKLKKNFSQFKDKRELKAAYDLFLADDRILPYLKSLLGKTFFDAKKQPTTVNVTGKKNISDHIRRVLAGTEMFVSPGPCFNVKIAHDGMDTEKIIENIIEGTKNIVEHVPKKWKNIKSINIKTSDSVALPIYNSLPNSSKLPTDIKKRKVEEASSAEEQPAKKAKTKEKKVKVVAKPASTKAAEKADKVEKKVAPAKKEGADAKKPVAPKKEQNAAKKATPAAKESTTVKKEKSAPAKAAAAVKKEKTTPTKESTSSKKEATKKAASPATKESTPSKKEATKKAASPATKESTPSKKEATKKSASPAAKESTPSKSEKSPAKKAASPKEKAAVKKEKTTSTKKETPAKSPAKKGKKST</sequence>
<dbReference type="InterPro" id="IPR016095">
    <property type="entry name" value="Ribosomal_uL1_3-a/b-sand"/>
</dbReference>
<feature type="compositionally biased region" description="Basic and acidic residues" evidence="1">
    <location>
        <begin position="284"/>
        <end position="317"/>
    </location>
</feature>
<dbReference type="EMBL" id="VJMJ01000003">
    <property type="protein sequence ID" value="KAF0745046.1"/>
    <property type="molecule type" value="Genomic_DNA"/>
</dbReference>
<evidence type="ECO:0000313" key="3">
    <source>
        <dbReference type="Proteomes" id="UP000481153"/>
    </source>
</evidence>
<reference evidence="2 3" key="1">
    <citation type="submission" date="2019-07" db="EMBL/GenBank/DDBJ databases">
        <title>Genomics analysis of Aphanomyces spp. identifies a new class of oomycete effector associated with host adaptation.</title>
        <authorList>
            <person name="Gaulin E."/>
        </authorList>
    </citation>
    <scope>NUCLEOTIDE SEQUENCE [LARGE SCALE GENOMIC DNA]</scope>
    <source>
        <strain evidence="2 3">ATCC 201684</strain>
    </source>
</reference>
<gene>
    <name evidence="2" type="ORF">Ae201684_000623</name>
</gene>
<comment type="caution">
    <text evidence="2">The sequence shown here is derived from an EMBL/GenBank/DDBJ whole genome shotgun (WGS) entry which is preliminary data.</text>
</comment>
<dbReference type="Gene3D" id="3.30.190.20">
    <property type="match status" value="1"/>
</dbReference>
<organism evidence="2 3">
    <name type="scientific">Aphanomyces euteiches</name>
    <dbReference type="NCBI Taxonomy" id="100861"/>
    <lineage>
        <taxon>Eukaryota</taxon>
        <taxon>Sar</taxon>
        <taxon>Stramenopiles</taxon>
        <taxon>Oomycota</taxon>
        <taxon>Saprolegniomycetes</taxon>
        <taxon>Saprolegniales</taxon>
        <taxon>Verrucalvaceae</taxon>
        <taxon>Aphanomyces</taxon>
    </lineage>
</organism>
<dbReference type="Proteomes" id="UP000481153">
    <property type="component" value="Unassembled WGS sequence"/>
</dbReference>
<feature type="compositionally biased region" description="Basic and acidic residues" evidence="1">
    <location>
        <begin position="417"/>
        <end position="448"/>
    </location>
</feature>
<dbReference type="SUPFAM" id="SSF56808">
    <property type="entry name" value="Ribosomal protein L1"/>
    <property type="match status" value="1"/>
</dbReference>
<dbReference type="CDD" id="cd00403">
    <property type="entry name" value="Ribosomal_L1"/>
    <property type="match status" value="1"/>
</dbReference>
<feature type="compositionally biased region" description="Basic residues" evidence="1">
    <location>
        <begin position="264"/>
        <end position="275"/>
    </location>
</feature>
<dbReference type="Pfam" id="PF00687">
    <property type="entry name" value="Ribosomal_L1"/>
    <property type="match status" value="1"/>
</dbReference>
<dbReference type="InterPro" id="IPR028364">
    <property type="entry name" value="Ribosomal_uL1/biogenesis"/>
</dbReference>
<protein>
    <recommendedName>
        <fullName evidence="4">Ribosomal protein L1</fullName>
    </recommendedName>
</protein>
<feature type="region of interest" description="Disordered" evidence="1">
    <location>
        <begin position="253"/>
        <end position="460"/>
    </location>
</feature>
<evidence type="ECO:0000256" key="1">
    <source>
        <dbReference type="SAM" id="MobiDB-lite"/>
    </source>
</evidence>
<proteinExistence type="predicted"/>
<feature type="compositionally biased region" description="Low complexity" evidence="1">
    <location>
        <begin position="366"/>
        <end position="375"/>
    </location>
</feature>
<dbReference type="VEuPathDB" id="FungiDB:AeMF1_001746"/>
<name>A0A6G0XX31_9STRA</name>
<dbReference type="InterPro" id="IPR023674">
    <property type="entry name" value="Ribosomal_uL1-like"/>
</dbReference>
<keyword evidence="3" id="KW-1185">Reference proteome</keyword>
<evidence type="ECO:0008006" key="4">
    <source>
        <dbReference type="Google" id="ProtNLM"/>
    </source>
</evidence>
<dbReference type="Gene3D" id="3.40.50.790">
    <property type="match status" value="1"/>
</dbReference>
<feature type="compositionally biased region" description="Basic and acidic residues" evidence="1">
    <location>
        <begin position="345"/>
        <end position="365"/>
    </location>
</feature>
<accession>A0A6G0XX31</accession>